<feature type="transmembrane region" description="Helical" evidence="6">
    <location>
        <begin position="794"/>
        <end position="814"/>
    </location>
</feature>
<evidence type="ECO:0000256" key="4">
    <source>
        <dbReference type="ARBA" id="ARBA00022989"/>
    </source>
</evidence>
<feature type="domain" description="ABC3 transporter permease C-terminal" evidence="7">
    <location>
        <begin position="714"/>
        <end position="826"/>
    </location>
</feature>
<feature type="transmembrane region" description="Helical" evidence="6">
    <location>
        <begin position="762"/>
        <end position="782"/>
    </location>
</feature>
<keyword evidence="10" id="KW-1185">Reference proteome</keyword>
<dbReference type="GO" id="GO:0005886">
    <property type="term" value="C:plasma membrane"/>
    <property type="evidence" value="ECO:0007669"/>
    <property type="project" value="UniProtKB-SubCell"/>
</dbReference>
<gene>
    <name evidence="9" type="ORF">GM418_13560</name>
</gene>
<dbReference type="PANTHER" id="PTHR30572:SF18">
    <property type="entry name" value="ABC-TYPE MACROLIDE FAMILY EXPORT SYSTEM PERMEASE COMPONENT 2"/>
    <property type="match status" value="1"/>
</dbReference>
<feature type="transmembrane region" description="Helical" evidence="6">
    <location>
        <begin position="398"/>
        <end position="422"/>
    </location>
</feature>
<reference evidence="9 10" key="1">
    <citation type="submission" date="2019-11" db="EMBL/GenBank/DDBJ databases">
        <authorList>
            <person name="Zheng R.K."/>
            <person name="Sun C.M."/>
        </authorList>
    </citation>
    <scope>NUCLEOTIDE SEQUENCE [LARGE SCALE GENOMIC DNA]</scope>
    <source>
        <strain evidence="9 10">WC007</strain>
    </source>
</reference>
<feature type="transmembrane region" description="Helical" evidence="6">
    <location>
        <begin position="21"/>
        <end position="41"/>
    </location>
</feature>
<evidence type="ECO:0000256" key="5">
    <source>
        <dbReference type="ARBA" id="ARBA00023136"/>
    </source>
</evidence>
<keyword evidence="5 6" id="KW-0472">Membrane</keyword>
<accession>A0A6I6K3Y6</accession>
<dbReference type="InterPro" id="IPR025857">
    <property type="entry name" value="MacB_PCD"/>
</dbReference>
<dbReference type="Proteomes" id="UP000428260">
    <property type="component" value="Chromosome"/>
</dbReference>
<proteinExistence type="predicted"/>
<keyword evidence="3 6" id="KW-0812">Transmembrane</keyword>
<keyword evidence="2" id="KW-1003">Cell membrane</keyword>
<dbReference type="GO" id="GO:0022857">
    <property type="term" value="F:transmembrane transporter activity"/>
    <property type="evidence" value="ECO:0007669"/>
    <property type="project" value="TreeGrafter"/>
</dbReference>
<dbReference type="RefSeq" id="WP_158867170.1">
    <property type="nucleotide sequence ID" value="NZ_CP046401.1"/>
</dbReference>
<dbReference type="Pfam" id="PF12704">
    <property type="entry name" value="MacB_PCD"/>
    <property type="match status" value="1"/>
</dbReference>
<feature type="domain" description="MacB-like periplasmic core" evidence="8">
    <location>
        <begin position="20"/>
        <end position="258"/>
    </location>
</feature>
<organism evidence="9 10">
    <name type="scientific">Maribellus comscasis</name>
    <dbReference type="NCBI Taxonomy" id="2681766"/>
    <lineage>
        <taxon>Bacteria</taxon>
        <taxon>Pseudomonadati</taxon>
        <taxon>Bacteroidota</taxon>
        <taxon>Bacteroidia</taxon>
        <taxon>Marinilabiliales</taxon>
        <taxon>Prolixibacteraceae</taxon>
        <taxon>Maribellus</taxon>
    </lineage>
</organism>
<dbReference type="KEGG" id="mcos:GM418_13560"/>
<feature type="transmembrane region" description="Helical" evidence="6">
    <location>
        <begin position="308"/>
        <end position="329"/>
    </location>
</feature>
<feature type="transmembrane region" description="Helical" evidence="6">
    <location>
        <begin position="707"/>
        <end position="731"/>
    </location>
</feature>
<feature type="transmembrane region" description="Helical" evidence="6">
    <location>
        <begin position="350"/>
        <end position="378"/>
    </location>
</feature>
<protein>
    <submittedName>
        <fullName evidence="9">FtsX-like permease family protein</fullName>
    </submittedName>
</protein>
<dbReference type="AlphaFoldDB" id="A0A6I6K3Y6"/>
<dbReference type="PANTHER" id="PTHR30572">
    <property type="entry name" value="MEMBRANE COMPONENT OF TRANSPORTER-RELATED"/>
    <property type="match status" value="1"/>
</dbReference>
<evidence type="ECO:0000259" key="7">
    <source>
        <dbReference type="Pfam" id="PF02687"/>
    </source>
</evidence>
<keyword evidence="4 6" id="KW-1133">Transmembrane helix</keyword>
<dbReference type="Pfam" id="PF02687">
    <property type="entry name" value="FtsX"/>
    <property type="match status" value="1"/>
</dbReference>
<evidence type="ECO:0000256" key="6">
    <source>
        <dbReference type="SAM" id="Phobius"/>
    </source>
</evidence>
<evidence type="ECO:0000313" key="10">
    <source>
        <dbReference type="Proteomes" id="UP000428260"/>
    </source>
</evidence>
<sequence>MNLTNFKIVLRLIKNQKLPSLLSIFVLTLGMTSFLLIFFYIQHEKSFDGLWKAPDQIYRLALEKTLPNGSKTTTATNYPGLCRVLTDEIPGVECATGLWPDVVTAFTTEHFLKDARFYWSDANVFKVFNRPFIAGDATNPFSTIQSAVISENAALTLFGRRDPLNEHFKLNEGWEFIVAGVFADIPENSHLKADILISRESLYYYITHFDNATSKLRLEPITGSLEPPSSSGRLWRNPQAYTYFRLKKNAEISSVSQKFPAIYKKYTSHLIEAGQKSAFIPQPVKSIHANSDFEQEISPNTDSKTLSALYIVAFLILMMSWIIFVNFQITQIIERAKEIGLKKVAGASSYSLLSQITLQSVMINAFSILLALGLFFALRGQLSRYVGINGQLPVHSIFLLRFIGLFIAGSFLSVIYPAFILISKRTQMLLSNKFAKNNDGFTLRRSLIVFQFAASIGLLIGTITIIRQVSFMKNKDVGLKIKQTAYSFTPMSLIKKEGATEKLVSYMNEINKLPGIKATTVSSCIPGKEISFHSNHIYPEGKPELQGDNFGILNIDHRFQEVFEPKLLAGKIFTEEDSPEGTKLVINRAASKTWGFPSPEAAVGKFVEVEVNDFLSIPKSTFQICGVIEDFHQESPRKKIEPLLLMHSYRWKYDVGYITTLFDGSALPGEMLSTLKKEWEKFFPVDPFEIQYTNEKYQLQMSADKKLAGIFSVYTFLSVLLAVLGLFGLAANSIQKRTKEIGIRKVNGAKITEVMAMLNADFIKWVILSFVIAVPVAWYTMQKWLEKFAFKTDISWWIFVLAGLLTLGIALLTVSFQSYKAATRNPVESLKYE</sequence>
<feature type="transmembrane region" description="Helical" evidence="6">
    <location>
        <begin position="443"/>
        <end position="466"/>
    </location>
</feature>
<evidence type="ECO:0000259" key="8">
    <source>
        <dbReference type="Pfam" id="PF12704"/>
    </source>
</evidence>
<evidence type="ECO:0000256" key="3">
    <source>
        <dbReference type="ARBA" id="ARBA00022692"/>
    </source>
</evidence>
<name>A0A6I6K3Y6_9BACT</name>
<dbReference type="InterPro" id="IPR003838">
    <property type="entry name" value="ABC3_permease_C"/>
</dbReference>
<evidence type="ECO:0000313" key="9">
    <source>
        <dbReference type="EMBL" id="QGY44654.1"/>
    </source>
</evidence>
<dbReference type="EMBL" id="CP046401">
    <property type="protein sequence ID" value="QGY44654.1"/>
    <property type="molecule type" value="Genomic_DNA"/>
</dbReference>
<comment type="subcellular location">
    <subcellularLocation>
        <location evidence="1">Cell membrane</location>
        <topology evidence="1">Multi-pass membrane protein</topology>
    </subcellularLocation>
</comment>
<dbReference type="InterPro" id="IPR050250">
    <property type="entry name" value="Macrolide_Exporter_MacB"/>
</dbReference>
<evidence type="ECO:0000256" key="2">
    <source>
        <dbReference type="ARBA" id="ARBA00022475"/>
    </source>
</evidence>
<evidence type="ECO:0000256" key="1">
    <source>
        <dbReference type="ARBA" id="ARBA00004651"/>
    </source>
</evidence>